<comment type="caution">
    <text evidence="2">The sequence shown here is derived from an EMBL/GenBank/DDBJ whole genome shotgun (WGS) entry which is preliminary data.</text>
</comment>
<evidence type="ECO:0000313" key="3">
    <source>
        <dbReference type="Proteomes" id="UP001597548"/>
    </source>
</evidence>
<keyword evidence="1" id="KW-0472">Membrane</keyword>
<feature type="transmembrane region" description="Helical" evidence="1">
    <location>
        <begin position="7"/>
        <end position="27"/>
    </location>
</feature>
<dbReference type="RefSeq" id="WP_194507008.1">
    <property type="nucleotide sequence ID" value="NZ_JADILU010000002.1"/>
</dbReference>
<dbReference type="EMBL" id="JBHUOS010000016">
    <property type="protein sequence ID" value="MFD2917773.1"/>
    <property type="molecule type" value="Genomic_DNA"/>
</dbReference>
<sequence length="110" mass="13106">MQHYKQHIIYSIATLILVVALALPTVVKFTHVFSHHNHEVCTDYSQAHLHNLDLDCSFYNFKITNHYTFTIENYELYIPIEIKQITKSQYQFLSDYQRLHFSLRGPPIYS</sequence>
<keyword evidence="3" id="KW-1185">Reference proteome</keyword>
<evidence type="ECO:0000256" key="1">
    <source>
        <dbReference type="SAM" id="Phobius"/>
    </source>
</evidence>
<evidence type="ECO:0000313" key="2">
    <source>
        <dbReference type="EMBL" id="MFD2917773.1"/>
    </source>
</evidence>
<dbReference type="Proteomes" id="UP001597548">
    <property type="component" value="Unassembled WGS sequence"/>
</dbReference>
<accession>A0ABW5ZXN0</accession>
<keyword evidence="1" id="KW-0812">Transmembrane</keyword>
<protein>
    <submittedName>
        <fullName evidence="2">Uncharacterized protein</fullName>
    </submittedName>
</protein>
<proteinExistence type="predicted"/>
<keyword evidence="1" id="KW-1133">Transmembrane helix</keyword>
<gene>
    <name evidence="2" type="ORF">ACFS29_19125</name>
</gene>
<name>A0ABW5ZXN0_9FLAO</name>
<reference evidence="3" key="1">
    <citation type="journal article" date="2019" name="Int. J. Syst. Evol. Microbiol.">
        <title>The Global Catalogue of Microorganisms (GCM) 10K type strain sequencing project: providing services to taxonomists for standard genome sequencing and annotation.</title>
        <authorList>
            <consortium name="The Broad Institute Genomics Platform"/>
            <consortium name="The Broad Institute Genome Sequencing Center for Infectious Disease"/>
            <person name="Wu L."/>
            <person name="Ma J."/>
        </authorList>
    </citation>
    <scope>NUCLEOTIDE SEQUENCE [LARGE SCALE GENOMIC DNA]</scope>
    <source>
        <strain evidence="3">KCTC 32514</strain>
    </source>
</reference>
<organism evidence="2 3">
    <name type="scientific">Psychroserpens luteus</name>
    <dbReference type="NCBI Taxonomy" id="1434066"/>
    <lineage>
        <taxon>Bacteria</taxon>
        <taxon>Pseudomonadati</taxon>
        <taxon>Bacteroidota</taxon>
        <taxon>Flavobacteriia</taxon>
        <taxon>Flavobacteriales</taxon>
        <taxon>Flavobacteriaceae</taxon>
        <taxon>Psychroserpens</taxon>
    </lineage>
</organism>